<keyword evidence="1" id="KW-0472">Membrane</keyword>
<organism evidence="2">
    <name type="scientific">Salmonella diarizonae</name>
    <dbReference type="NCBI Taxonomy" id="59204"/>
    <lineage>
        <taxon>Bacteria</taxon>
        <taxon>Pseudomonadati</taxon>
        <taxon>Pseudomonadota</taxon>
        <taxon>Gammaproteobacteria</taxon>
        <taxon>Enterobacterales</taxon>
        <taxon>Enterobacteriaceae</taxon>
        <taxon>Salmonella</taxon>
    </lineage>
</organism>
<feature type="transmembrane region" description="Helical" evidence="1">
    <location>
        <begin position="85"/>
        <end position="103"/>
    </location>
</feature>
<evidence type="ECO:0000313" key="2">
    <source>
        <dbReference type="EMBL" id="ECC3914968.1"/>
    </source>
</evidence>
<accession>A0A5Y1Y7L1</accession>
<name>A0A5Y1Y7L1_SALDZ</name>
<evidence type="ECO:0000256" key="1">
    <source>
        <dbReference type="SAM" id="Phobius"/>
    </source>
</evidence>
<dbReference type="EMBL" id="AAIBIC010000015">
    <property type="protein sequence ID" value="ECC3914968.1"/>
    <property type="molecule type" value="Genomic_DNA"/>
</dbReference>
<comment type="caution">
    <text evidence="2">The sequence shown here is derived from an EMBL/GenBank/DDBJ whole genome shotgun (WGS) entry which is preliminary data.</text>
</comment>
<keyword evidence="1" id="KW-1133">Transmembrane helix</keyword>
<feature type="transmembrane region" description="Helical" evidence="1">
    <location>
        <begin position="167"/>
        <end position="192"/>
    </location>
</feature>
<dbReference type="AlphaFoldDB" id="A0A5Y1Y7L1"/>
<keyword evidence="1" id="KW-0812">Transmembrane</keyword>
<reference evidence="2" key="1">
    <citation type="submission" date="2018-08" db="EMBL/GenBank/DDBJ databases">
        <authorList>
            <person name="Ashton P.M."/>
            <person name="Dallman T."/>
            <person name="Nair S."/>
            <person name="De Pinna E."/>
            <person name="Peters T."/>
            <person name="Grant K."/>
        </authorList>
    </citation>
    <scope>NUCLEOTIDE SEQUENCE [LARGE SCALE GENOMIC DNA]</scope>
    <source>
        <strain evidence="2">294779</strain>
    </source>
</reference>
<feature type="transmembrane region" description="Helical" evidence="1">
    <location>
        <begin position="56"/>
        <end position="79"/>
    </location>
</feature>
<gene>
    <name evidence="2" type="ORF">CTQ69_13330</name>
</gene>
<sequence length="206" mass="24073">MNKNKEPLQNNKTSSSENKMKLSLQGEIDGKEIAGQIEINYVDKNKTIKSLEKKKTIGWAFLFFRFIFPLIILLALFIGGLFFKIYLYWLLVSIPIFYGWIFYSMNSNSPTADLNYLRKLTDMITLFSALITATFVIFKIFNLNSTIVDLLINLKKENPDDIIKSYYYQLQIATLFVFMEIFATFASIKFCFSVKDFNDTRKRTNE</sequence>
<protein>
    <submittedName>
        <fullName evidence="2">Uncharacterized protein</fullName>
    </submittedName>
</protein>
<feature type="transmembrane region" description="Helical" evidence="1">
    <location>
        <begin position="124"/>
        <end position="147"/>
    </location>
</feature>
<dbReference type="Proteomes" id="UP000839735">
    <property type="component" value="Unassembled WGS sequence"/>
</dbReference>
<proteinExistence type="predicted"/>